<accession>A0A1H2GZD9</accession>
<proteinExistence type="predicted"/>
<evidence type="ECO:0008006" key="3">
    <source>
        <dbReference type="Google" id="ProtNLM"/>
    </source>
</evidence>
<dbReference type="Proteomes" id="UP000243063">
    <property type="component" value="Chromosome I"/>
</dbReference>
<evidence type="ECO:0000313" key="2">
    <source>
        <dbReference type="Proteomes" id="UP000243063"/>
    </source>
</evidence>
<dbReference type="Pfam" id="PF12088">
    <property type="entry name" value="DUF3565"/>
    <property type="match status" value="1"/>
</dbReference>
<evidence type="ECO:0000313" key="1">
    <source>
        <dbReference type="EMBL" id="SDU24859.1"/>
    </source>
</evidence>
<organism evidence="1 2">
    <name type="scientific">Geopseudomonas guangdongensis</name>
    <dbReference type="NCBI Taxonomy" id="1245526"/>
    <lineage>
        <taxon>Bacteria</taxon>
        <taxon>Pseudomonadati</taxon>
        <taxon>Pseudomonadota</taxon>
        <taxon>Gammaproteobacteria</taxon>
        <taxon>Pseudomonadales</taxon>
        <taxon>Pseudomonadaceae</taxon>
        <taxon>Geopseudomonas</taxon>
    </lineage>
</organism>
<dbReference type="AlphaFoldDB" id="A0A1H2GZD9"/>
<dbReference type="EMBL" id="LT629780">
    <property type="protein sequence ID" value="SDU24859.1"/>
    <property type="molecule type" value="Genomic_DNA"/>
</dbReference>
<sequence>MRQPITGYHLDHERHWVAELACGHNQHVRHLPPWFNRPWVMSEDGRAQMLGHPLECRKCAEGAPPDRP</sequence>
<dbReference type="STRING" id="1245526.SAMN05216580_2045"/>
<dbReference type="OrthoDB" id="9799128at2"/>
<reference evidence="2" key="1">
    <citation type="submission" date="2016-10" db="EMBL/GenBank/DDBJ databases">
        <authorList>
            <person name="Varghese N."/>
            <person name="Submissions S."/>
        </authorList>
    </citation>
    <scope>NUCLEOTIDE SEQUENCE [LARGE SCALE GENOMIC DNA]</scope>
    <source>
        <strain evidence="2">CCTCC 2012022</strain>
    </source>
</reference>
<protein>
    <recommendedName>
        <fullName evidence="3">Pressure-regulated protein</fullName>
    </recommendedName>
</protein>
<name>A0A1H2GZD9_9GAMM</name>
<keyword evidence="2" id="KW-1185">Reference proteome</keyword>
<dbReference type="InterPro" id="IPR021948">
    <property type="entry name" value="DUF3565"/>
</dbReference>
<dbReference type="RefSeq" id="WP_090214121.1">
    <property type="nucleotide sequence ID" value="NZ_LT629780.1"/>
</dbReference>
<gene>
    <name evidence="1" type="ORF">SAMN05216580_2045</name>
</gene>